<reference evidence="2" key="2">
    <citation type="submission" date="2023-06" db="EMBL/GenBank/DDBJ databases">
        <authorList>
            <consortium name="Lawrence Berkeley National Laboratory"/>
            <person name="Haridas S."/>
            <person name="Hensen N."/>
            <person name="Bonometti L."/>
            <person name="Westerberg I."/>
            <person name="Brannstrom I.O."/>
            <person name="Guillou S."/>
            <person name="Cros-Aarteil S."/>
            <person name="Calhoun S."/>
            <person name="Kuo A."/>
            <person name="Mondo S."/>
            <person name="Pangilinan J."/>
            <person name="Riley R."/>
            <person name="Labutti K."/>
            <person name="Andreopoulos B."/>
            <person name="Lipzen A."/>
            <person name="Chen C."/>
            <person name="Yanf M."/>
            <person name="Daum C."/>
            <person name="Ng V."/>
            <person name="Clum A."/>
            <person name="Steindorff A."/>
            <person name="Ohm R."/>
            <person name="Martin F."/>
            <person name="Silar P."/>
            <person name="Natvig D."/>
            <person name="Lalanne C."/>
            <person name="Gautier V."/>
            <person name="Ament-Velasquez S.L."/>
            <person name="Kruys A."/>
            <person name="Hutchinson M.I."/>
            <person name="Powell A.J."/>
            <person name="Barry K."/>
            <person name="Miller A.N."/>
            <person name="Grigoriev I.V."/>
            <person name="Debuchy R."/>
            <person name="Gladieux P."/>
            <person name="Thoren M.H."/>
            <person name="Johannesson H."/>
        </authorList>
    </citation>
    <scope>NUCLEOTIDE SEQUENCE</scope>
    <source>
        <strain evidence="2">SMH4131-1</strain>
    </source>
</reference>
<organism evidence="2 3">
    <name type="scientific">Cercophora scortea</name>
    <dbReference type="NCBI Taxonomy" id="314031"/>
    <lineage>
        <taxon>Eukaryota</taxon>
        <taxon>Fungi</taxon>
        <taxon>Dikarya</taxon>
        <taxon>Ascomycota</taxon>
        <taxon>Pezizomycotina</taxon>
        <taxon>Sordariomycetes</taxon>
        <taxon>Sordariomycetidae</taxon>
        <taxon>Sordariales</taxon>
        <taxon>Lasiosphaeriaceae</taxon>
        <taxon>Cercophora</taxon>
    </lineage>
</organism>
<evidence type="ECO:0000313" key="2">
    <source>
        <dbReference type="EMBL" id="KAK3336156.1"/>
    </source>
</evidence>
<evidence type="ECO:0000313" key="3">
    <source>
        <dbReference type="Proteomes" id="UP001286456"/>
    </source>
</evidence>
<keyword evidence="3" id="KW-1185">Reference proteome</keyword>
<proteinExistence type="predicted"/>
<dbReference type="Proteomes" id="UP001286456">
    <property type="component" value="Unassembled WGS sequence"/>
</dbReference>
<protein>
    <submittedName>
        <fullName evidence="2">Uncharacterized protein</fullName>
    </submittedName>
</protein>
<sequence length="325" mass="35079">MVAKVHCCRVGLRYLAIAPAFVNKYYRPSIKAQLGQLLCDEPRARLPSLYGGYCYIRVPTGRRGTASFQSHAWLFSVACPRASDSSPKHGRTLPGPAYTISGTTAPGGKELSDVQFFTYTCPPSQLSSRRLSACVAARAADHMHPLTRAAMPAALCQVGASHMHSWPGASEESDMSFSSSHSLCHQDLLPALIRCEVAALTASQSPETTLHSATSCRAWPRKSWTPVEDRLPALRRLARVPKGRRSIPSTPITLLASRGHLPRDVDRILPGHERGKGHPTDSAGTAGGCEKGRSRPRRSTGWKHPDCAFPSVEAASVGRDAGSDH</sequence>
<gene>
    <name evidence="2" type="ORF">B0T19DRAFT_30341</name>
</gene>
<evidence type="ECO:0000256" key="1">
    <source>
        <dbReference type="SAM" id="MobiDB-lite"/>
    </source>
</evidence>
<dbReference type="AlphaFoldDB" id="A0AAE0J4M4"/>
<comment type="caution">
    <text evidence="2">The sequence shown here is derived from an EMBL/GenBank/DDBJ whole genome shotgun (WGS) entry which is preliminary data.</text>
</comment>
<feature type="compositionally biased region" description="Basic and acidic residues" evidence="1">
    <location>
        <begin position="265"/>
        <end position="279"/>
    </location>
</feature>
<reference evidence="2" key="1">
    <citation type="journal article" date="2023" name="Mol. Phylogenet. Evol.">
        <title>Genome-scale phylogeny and comparative genomics of the fungal order Sordariales.</title>
        <authorList>
            <person name="Hensen N."/>
            <person name="Bonometti L."/>
            <person name="Westerberg I."/>
            <person name="Brannstrom I.O."/>
            <person name="Guillou S."/>
            <person name="Cros-Aarteil S."/>
            <person name="Calhoun S."/>
            <person name="Haridas S."/>
            <person name="Kuo A."/>
            <person name="Mondo S."/>
            <person name="Pangilinan J."/>
            <person name="Riley R."/>
            <person name="LaButti K."/>
            <person name="Andreopoulos B."/>
            <person name="Lipzen A."/>
            <person name="Chen C."/>
            <person name="Yan M."/>
            <person name="Daum C."/>
            <person name="Ng V."/>
            <person name="Clum A."/>
            <person name="Steindorff A."/>
            <person name="Ohm R.A."/>
            <person name="Martin F."/>
            <person name="Silar P."/>
            <person name="Natvig D.O."/>
            <person name="Lalanne C."/>
            <person name="Gautier V."/>
            <person name="Ament-Velasquez S.L."/>
            <person name="Kruys A."/>
            <person name="Hutchinson M.I."/>
            <person name="Powell A.J."/>
            <person name="Barry K."/>
            <person name="Miller A.N."/>
            <person name="Grigoriev I.V."/>
            <person name="Debuchy R."/>
            <person name="Gladieux P."/>
            <person name="Hiltunen Thoren M."/>
            <person name="Johannesson H."/>
        </authorList>
    </citation>
    <scope>NUCLEOTIDE SEQUENCE</scope>
    <source>
        <strain evidence="2">SMH4131-1</strain>
    </source>
</reference>
<accession>A0AAE0J4M4</accession>
<feature type="region of interest" description="Disordered" evidence="1">
    <location>
        <begin position="265"/>
        <end position="325"/>
    </location>
</feature>
<dbReference type="EMBL" id="JAUEPO010000001">
    <property type="protein sequence ID" value="KAK3336156.1"/>
    <property type="molecule type" value="Genomic_DNA"/>
</dbReference>
<name>A0AAE0J4M4_9PEZI</name>